<name>A0A1X6X2E3_9MICO</name>
<organism evidence="1 2">
    <name type="scientific">Brevibacterium yomogidense</name>
    <dbReference type="NCBI Taxonomy" id="946573"/>
    <lineage>
        <taxon>Bacteria</taxon>
        <taxon>Bacillati</taxon>
        <taxon>Actinomycetota</taxon>
        <taxon>Actinomycetes</taxon>
        <taxon>Micrococcales</taxon>
        <taxon>Brevibacteriaceae</taxon>
        <taxon>Brevibacterium</taxon>
    </lineage>
</organism>
<dbReference type="RefSeq" id="WP_087004668.1">
    <property type="nucleotide sequence ID" value="NZ_FWFF01000003.1"/>
</dbReference>
<dbReference type="AlphaFoldDB" id="A0A1X6X2E3"/>
<reference evidence="2" key="1">
    <citation type="submission" date="2017-02" db="EMBL/GenBank/DDBJ databases">
        <authorList>
            <person name="Dridi B."/>
        </authorList>
    </citation>
    <scope>NUCLEOTIDE SEQUENCE [LARGE SCALE GENOMIC DNA]</scope>
    <source>
        <strain evidence="2">B Co 03.10</strain>
    </source>
</reference>
<protein>
    <recommendedName>
        <fullName evidence="3">SipW-cognate class signal peptide</fullName>
    </recommendedName>
</protein>
<evidence type="ECO:0000313" key="1">
    <source>
        <dbReference type="EMBL" id="SLM92717.1"/>
    </source>
</evidence>
<dbReference type="InterPro" id="IPR023833">
    <property type="entry name" value="Signal_pept_SipW-depend-type"/>
</dbReference>
<evidence type="ECO:0008006" key="3">
    <source>
        <dbReference type="Google" id="ProtNLM"/>
    </source>
</evidence>
<evidence type="ECO:0000313" key="2">
    <source>
        <dbReference type="Proteomes" id="UP000196581"/>
    </source>
</evidence>
<keyword evidence="2" id="KW-1185">Reference proteome</keyword>
<proteinExistence type="predicted"/>
<dbReference type="Proteomes" id="UP000196581">
    <property type="component" value="Unassembled WGS sequence"/>
</dbReference>
<gene>
    <name evidence="1" type="ORF">FM105_03265</name>
</gene>
<dbReference type="NCBIfam" id="TIGR04088">
    <property type="entry name" value="cognate_SipW"/>
    <property type="match status" value="1"/>
</dbReference>
<accession>A0A1X6X2E3</accession>
<dbReference type="EMBL" id="FWFF01000003">
    <property type="protein sequence ID" value="SLM92717.1"/>
    <property type="molecule type" value="Genomic_DNA"/>
</dbReference>
<sequence>MTEAPTRTASTRSRKIKALLAGGLVLGVGAAVTLAAWTDQEWAEGIFGAGSFNIEGSTSGEEGSFRDNNPDGTGPASLEFELPTSTNLYPGAEVAAPFVVRLDAETTYNASLELTEASATGDNSEALTYGIVRVPSAADCTADASGTEIVEAGTALSSAPDMDAITLEAGEGTAGDPVTLCFQVTADENLQQNQSTTANWQFVGTSVE</sequence>